<sequence>MTGRLRILQVLSQRPESTGSGLYVRSLIEEGTKAGHHMYLVAAESLNHRLTDPPVPKSKSTIVEFGSDRIPFEIPGMSDVMPYSHTRFRDLTDEQLTAYRQAFSDALIKSVDLFKPHIIHCHHLWILTSLTAKTFPSIPVVATCHGSDLRQIRSLPRLRPYVSEGCSSLDGIMALTDAQRREISSLIPLDLDKITVTGGGYRKDLFFPGDTPPPPPIRIVCAGKISSAKGIPWLVEALKTINLPWELHVAGSGEGEDGAKCTELLRSLGSNVVLYGNITPAKVGEIMRTCHLFALPSLHEGLPLVLLEALASGCRVVATELPGVKEVIKNLNRDYWSTVAVPMTENGERPLKREEPSFKEGLRKSLIEQMERVSEGNLPVDLSISEFEWSSVFKRTEKAYEQALSEI</sequence>
<dbReference type="Pfam" id="PF13692">
    <property type="entry name" value="Glyco_trans_1_4"/>
    <property type="match status" value="1"/>
</dbReference>
<protein>
    <submittedName>
        <fullName evidence="2">Glycosyltransferase involved in cell wall bisynthesis</fullName>
    </submittedName>
</protein>
<reference evidence="3" key="1">
    <citation type="submission" date="2017-04" db="EMBL/GenBank/DDBJ databases">
        <authorList>
            <person name="Varghese N."/>
            <person name="Submissions S."/>
        </authorList>
    </citation>
    <scope>NUCLEOTIDE SEQUENCE [LARGE SCALE GENOMIC DNA]</scope>
    <source>
        <strain evidence="3">USBA 82</strain>
    </source>
</reference>
<gene>
    <name evidence="2" type="ORF">SAMN06275492_10622</name>
</gene>
<keyword evidence="3" id="KW-1185">Reference proteome</keyword>
<organism evidence="2 3">
    <name type="scientific">Dethiosulfovibrio salsuginis</name>
    <dbReference type="NCBI Taxonomy" id="561720"/>
    <lineage>
        <taxon>Bacteria</taxon>
        <taxon>Thermotogati</taxon>
        <taxon>Synergistota</taxon>
        <taxon>Synergistia</taxon>
        <taxon>Synergistales</taxon>
        <taxon>Dethiosulfovibrionaceae</taxon>
        <taxon>Dethiosulfovibrio</taxon>
    </lineage>
</organism>
<dbReference type="SUPFAM" id="SSF53756">
    <property type="entry name" value="UDP-Glycosyltransferase/glycogen phosphorylase"/>
    <property type="match status" value="1"/>
</dbReference>
<dbReference type="STRING" id="561720.SAMN06275492_10622"/>
<dbReference type="AlphaFoldDB" id="A0A1X7IXJ8"/>
<dbReference type="EMBL" id="FXBB01000006">
    <property type="protein sequence ID" value="SMG19562.1"/>
    <property type="molecule type" value="Genomic_DNA"/>
</dbReference>
<evidence type="ECO:0000313" key="2">
    <source>
        <dbReference type="EMBL" id="SMG19562.1"/>
    </source>
</evidence>
<dbReference type="InterPro" id="IPR028098">
    <property type="entry name" value="Glyco_trans_4-like_N"/>
</dbReference>
<accession>A0A1X7IXJ8</accession>
<dbReference type="PANTHER" id="PTHR12526:SF630">
    <property type="entry name" value="GLYCOSYLTRANSFERASE"/>
    <property type="match status" value="1"/>
</dbReference>
<dbReference type="OrthoDB" id="9804196at2"/>
<feature type="domain" description="Glycosyltransferase subfamily 4-like N-terminal" evidence="1">
    <location>
        <begin position="19"/>
        <end position="197"/>
    </location>
</feature>
<evidence type="ECO:0000259" key="1">
    <source>
        <dbReference type="Pfam" id="PF13439"/>
    </source>
</evidence>
<name>A0A1X7IXJ8_9BACT</name>
<dbReference type="Gene3D" id="3.40.50.2000">
    <property type="entry name" value="Glycogen Phosphorylase B"/>
    <property type="match status" value="2"/>
</dbReference>
<dbReference type="PANTHER" id="PTHR12526">
    <property type="entry name" value="GLYCOSYLTRANSFERASE"/>
    <property type="match status" value="1"/>
</dbReference>
<dbReference type="GO" id="GO:0016740">
    <property type="term" value="F:transferase activity"/>
    <property type="evidence" value="ECO:0007669"/>
    <property type="project" value="UniProtKB-KW"/>
</dbReference>
<dbReference type="Pfam" id="PF13439">
    <property type="entry name" value="Glyco_transf_4"/>
    <property type="match status" value="1"/>
</dbReference>
<evidence type="ECO:0000313" key="3">
    <source>
        <dbReference type="Proteomes" id="UP000193355"/>
    </source>
</evidence>
<dbReference type="CDD" id="cd03801">
    <property type="entry name" value="GT4_PimA-like"/>
    <property type="match status" value="1"/>
</dbReference>
<dbReference type="Proteomes" id="UP000193355">
    <property type="component" value="Unassembled WGS sequence"/>
</dbReference>
<dbReference type="RefSeq" id="WP_085544021.1">
    <property type="nucleotide sequence ID" value="NZ_FXBB01000006.1"/>
</dbReference>
<keyword evidence="2" id="KW-0808">Transferase</keyword>
<proteinExistence type="predicted"/>